<feature type="transmembrane region" description="Helical" evidence="1">
    <location>
        <begin position="12"/>
        <end position="33"/>
    </location>
</feature>
<comment type="caution">
    <text evidence="2">The sequence shown here is derived from an EMBL/GenBank/DDBJ whole genome shotgun (WGS) entry which is preliminary data.</text>
</comment>
<dbReference type="EMBL" id="LAZR01022182">
    <property type="protein sequence ID" value="KKL82762.1"/>
    <property type="molecule type" value="Genomic_DNA"/>
</dbReference>
<reference evidence="2" key="1">
    <citation type="journal article" date="2015" name="Nature">
        <title>Complex archaea that bridge the gap between prokaryotes and eukaryotes.</title>
        <authorList>
            <person name="Spang A."/>
            <person name="Saw J.H."/>
            <person name="Jorgensen S.L."/>
            <person name="Zaremba-Niedzwiedzka K."/>
            <person name="Martijn J."/>
            <person name="Lind A.E."/>
            <person name="van Eijk R."/>
            <person name="Schleper C."/>
            <person name="Guy L."/>
            <person name="Ettema T.J."/>
        </authorList>
    </citation>
    <scope>NUCLEOTIDE SEQUENCE</scope>
</reference>
<evidence type="ECO:0000313" key="2">
    <source>
        <dbReference type="EMBL" id="KKL82762.1"/>
    </source>
</evidence>
<keyword evidence="1" id="KW-1133">Transmembrane helix</keyword>
<accession>A0A0F9I5U6</accession>
<organism evidence="2">
    <name type="scientific">marine sediment metagenome</name>
    <dbReference type="NCBI Taxonomy" id="412755"/>
    <lineage>
        <taxon>unclassified sequences</taxon>
        <taxon>metagenomes</taxon>
        <taxon>ecological metagenomes</taxon>
    </lineage>
</organism>
<proteinExistence type="predicted"/>
<feature type="transmembrane region" description="Helical" evidence="1">
    <location>
        <begin position="39"/>
        <end position="61"/>
    </location>
</feature>
<name>A0A0F9I5U6_9ZZZZ</name>
<sequence>MIRRIRNFLCTADPIGITVVIVLAFLIVNVISLLGIVEFLITIAIGLFLAAIFFAAGWLLYKLIVLLQGFCK</sequence>
<dbReference type="AlphaFoldDB" id="A0A0F9I5U6"/>
<protein>
    <submittedName>
        <fullName evidence="2">Uncharacterized protein</fullName>
    </submittedName>
</protein>
<keyword evidence="1" id="KW-0812">Transmembrane</keyword>
<gene>
    <name evidence="2" type="ORF">LCGC14_1981530</name>
</gene>
<keyword evidence="1" id="KW-0472">Membrane</keyword>
<evidence type="ECO:0000256" key="1">
    <source>
        <dbReference type="SAM" id="Phobius"/>
    </source>
</evidence>